<keyword evidence="2" id="KW-1185">Reference proteome</keyword>
<gene>
    <name evidence="1" type="ORF">PROAA_1310009</name>
</gene>
<dbReference type="AlphaFoldDB" id="A0A1A8XJM1"/>
<accession>A0A1A8XJM1</accession>
<evidence type="ECO:0000313" key="1">
    <source>
        <dbReference type="EMBL" id="SBT04592.1"/>
    </source>
</evidence>
<name>A0A1A8XJM1_9RHOO</name>
<reference evidence="1 2" key="1">
    <citation type="submission" date="2016-06" db="EMBL/GenBank/DDBJ databases">
        <authorList>
            <person name="Kjaerup R.B."/>
            <person name="Dalgaard T.S."/>
            <person name="Juul-Madsen H.R."/>
        </authorList>
    </citation>
    <scope>NUCLEOTIDE SEQUENCE [LARGE SCALE GENOMIC DNA]</scope>
    <source>
        <strain evidence="1">2</strain>
    </source>
</reference>
<organism evidence="1 2">
    <name type="scientific">Candidatus Propionivibrio aalborgensis</name>
    <dbReference type="NCBI Taxonomy" id="1860101"/>
    <lineage>
        <taxon>Bacteria</taxon>
        <taxon>Pseudomonadati</taxon>
        <taxon>Pseudomonadota</taxon>
        <taxon>Betaproteobacteria</taxon>
        <taxon>Rhodocyclales</taxon>
        <taxon>Rhodocyclaceae</taxon>
        <taxon>Propionivibrio</taxon>
    </lineage>
</organism>
<evidence type="ECO:0000313" key="2">
    <source>
        <dbReference type="Proteomes" id="UP000199600"/>
    </source>
</evidence>
<dbReference type="EMBL" id="FLQY01000037">
    <property type="protein sequence ID" value="SBT04592.1"/>
    <property type="molecule type" value="Genomic_DNA"/>
</dbReference>
<protein>
    <submittedName>
        <fullName evidence="1">Uncharacterized protein</fullName>
    </submittedName>
</protein>
<sequence length="211" mass="23514">MGGYGSGRRSGKSTTDDMLALDVRRLQRDGMLTPGRASSRSWSRRGTEVATIQVRAAADRVTLDYRSRSNGGDWQQVEYPVYLEWTACNLGGRRAWFLCPTKGCGRRVAILFGSSVFACRHCHKLAYQCQRETDGGRAMGRADNIRRRLGWPAGIANPLGGKPKGMHWRTYTTLLSQYHTFASASWEDTAQRLGLMRQRLGSVHDALKGEG</sequence>
<dbReference type="Proteomes" id="UP000199600">
    <property type="component" value="Unassembled WGS sequence"/>
</dbReference>
<proteinExistence type="predicted"/>